<sequence>MFNKQIYSLIHNINNGLKWYEVKLGAKIKGFSGELRDALRYNTGVYFIKTDTPIDAFANIGYPVIDKNKHKNIPQIIQRNEAIIKNKLNIQQHEHNQYIVYNGEAKDISGRIVAHLGCPMGTGCLALYQYGSLREYKWSAAFYIEKDEMKRNLIEQSWRGIFGWPILCEK</sequence>
<protein>
    <submittedName>
        <fullName evidence="1">Uncharacterized protein</fullName>
    </submittedName>
</protein>
<accession>A0ABV4E1C1</accession>
<gene>
    <name evidence="1" type="ORF">AB8S09_15065</name>
</gene>
<proteinExistence type="predicted"/>
<dbReference type="Proteomes" id="UP001565220">
    <property type="component" value="Unassembled WGS sequence"/>
</dbReference>
<evidence type="ECO:0000313" key="2">
    <source>
        <dbReference type="Proteomes" id="UP001565220"/>
    </source>
</evidence>
<reference evidence="1 2" key="1">
    <citation type="submission" date="2024-08" db="EMBL/GenBank/DDBJ databases">
        <title>Clostridium lapicellarii sp. nov., and Clostridium renhuaiense sp. nov., two species isolated from the mud in a fermentation cellar used for producing sauce-flavour Chinese liquors.</title>
        <authorList>
            <person name="Yang F."/>
            <person name="Wang H."/>
            <person name="Chen L.Q."/>
            <person name="Zhou N."/>
            <person name="Lu J.J."/>
            <person name="Pu X.X."/>
            <person name="Wan B."/>
            <person name="Wang L."/>
            <person name="Liu S.J."/>
        </authorList>
    </citation>
    <scope>NUCLEOTIDE SEQUENCE [LARGE SCALE GENOMIC DNA]</scope>
    <source>
        <strain evidence="1 2">MT-113</strain>
    </source>
</reference>
<dbReference type="EMBL" id="JBGFFE010000035">
    <property type="protein sequence ID" value="MEY8764941.1"/>
    <property type="molecule type" value="Genomic_DNA"/>
</dbReference>
<evidence type="ECO:0000313" key="1">
    <source>
        <dbReference type="EMBL" id="MEY8764941.1"/>
    </source>
</evidence>
<name>A0ABV4E1C1_9CLOT</name>
<organism evidence="1 2">
    <name type="scientific">Clostridium lapidicellarium</name>
    <dbReference type="NCBI Taxonomy" id="3240931"/>
    <lineage>
        <taxon>Bacteria</taxon>
        <taxon>Bacillati</taxon>
        <taxon>Bacillota</taxon>
        <taxon>Clostridia</taxon>
        <taxon>Eubacteriales</taxon>
        <taxon>Clostridiaceae</taxon>
        <taxon>Clostridium</taxon>
    </lineage>
</organism>
<comment type="caution">
    <text evidence="1">The sequence shown here is derived from an EMBL/GenBank/DDBJ whole genome shotgun (WGS) entry which is preliminary data.</text>
</comment>
<dbReference type="RefSeq" id="WP_369869446.1">
    <property type="nucleotide sequence ID" value="NZ_JBGFFE010000035.1"/>
</dbReference>
<keyword evidence="2" id="KW-1185">Reference proteome</keyword>